<dbReference type="SUPFAM" id="SSF46785">
    <property type="entry name" value="Winged helix' DNA-binding domain"/>
    <property type="match status" value="1"/>
</dbReference>
<keyword evidence="7" id="KW-1185">Reference proteome</keyword>
<organism evidence="6 7">
    <name type="scientific">Microbacterium betulae</name>
    <dbReference type="NCBI Taxonomy" id="2981139"/>
    <lineage>
        <taxon>Bacteria</taxon>
        <taxon>Bacillati</taxon>
        <taxon>Actinomycetota</taxon>
        <taxon>Actinomycetes</taxon>
        <taxon>Micrococcales</taxon>
        <taxon>Microbacteriaceae</taxon>
        <taxon>Microbacterium</taxon>
    </lineage>
</organism>
<proteinExistence type="inferred from homology"/>
<keyword evidence="2" id="KW-0805">Transcription regulation</keyword>
<dbReference type="GO" id="GO:0003700">
    <property type="term" value="F:DNA-binding transcription factor activity"/>
    <property type="evidence" value="ECO:0007669"/>
    <property type="project" value="InterPro"/>
</dbReference>
<protein>
    <submittedName>
        <fullName evidence="6">LysR substrate-binding domain-containing protein</fullName>
    </submittedName>
</protein>
<dbReference type="Pfam" id="PF03466">
    <property type="entry name" value="LysR_substrate"/>
    <property type="match status" value="1"/>
</dbReference>
<feature type="domain" description="HTH lysR-type" evidence="5">
    <location>
        <begin position="20"/>
        <end position="62"/>
    </location>
</feature>
<sequence length="300" mass="31804">MIAPWNGRGLLLLHELRLRGTIAAVASVLSYSSSTVSHQLAQLEREVGVKLLVPEGRGLRLTPEGEAVAQHAARLLAAQEQLRGELDALAPDAAPLRIAVLQTASRTLVPRVLDALREALPALRVEIVVTPPEHGLFEVETGRFDIAMAEQYPGHTRPHREGLDRDLLGRDPIRLAAPPDSGVVSLADARGLAWIMEPEGTAARAWAVQQCRAAGFEPDIRHEATDLSAHVRLVAAGHAVSLLPGLALAGDDASARLVDLPGSPHREIFTATRVSARAAPGVRAAREALSVAFATVADAG</sequence>
<dbReference type="InterPro" id="IPR000847">
    <property type="entry name" value="LysR_HTH_N"/>
</dbReference>
<accession>A0AA97I640</accession>
<dbReference type="PANTHER" id="PTHR30346">
    <property type="entry name" value="TRANSCRIPTIONAL DUAL REGULATOR HCAR-RELATED"/>
    <property type="match status" value="1"/>
</dbReference>
<dbReference type="AlphaFoldDB" id="A0AA97I640"/>
<evidence type="ECO:0000313" key="7">
    <source>
        <dbReference type="Proteomes" id="UP001305498"/>
    </source>
</evidence>
<dbReference type="PANTHER" id="PTHR30346:SF29">
    <property type="entry name" value="LYSR SUBSTRATE-BINDING"/>
    <property type="match status" value="1"/>
</dbReference>
<evidence type="ECO:0000256" key="4">
    <source>
        <dbReference type="ARBA" id="ARBA00023163"/>
    </source>
</evidence>
<evidence type="ECO:0000256" key="3">
    <source>
        <dbReference type="ARBA" id="ARBA00023125"/>
    </source>
</evidence>
<keyword evidence="3" id="KW-0238">DNA-binding</keyword>
<dbReference type="Pfam" id="PF00126">
    <property type="entry name" value="HTH_1"/>
    <property type="match status" value="1"/>
</dbReference>
<evidence type="ECO:0000313" key="6">
    <source>
        <dbReference type="EMBL" id="WOF23414.1"/>
    </source>
</evidence>
<dbReference type="GO" id="GO:0003677">
    <property type="term" value="F:DNA binding"/>
    <property type="evidence" value="ECO:0007669"/>
    <property type="project" value="UniProtKB-KW"/>
</dbReference>
<dbReference type="Gene3D" id="1.10.10.10">
    <property type="entry name" value="Winged helix-like DNA-binding domain superfamily/Winged helix DNA-binding domain"/>
    <property type="match status" value="1"/>
</dbReference>
<name>A0AA97I640_9MICO</name>
<dbReference type="EMBL" id="CP118157">
    <property type="protein sequence ID" value="WOF23414.1"/>
    <property type="molecule type" value="Genomic_DNA"/>
</dbReference>
<dbReference type="InterPro" id="IPR036390">
    <property type="entry name" value="WH_DNA-bd_sf"/>
</dbReference>
<reference evidence="6 7" key="1">
    <citation type="submission" date="2023-02" db="EMBL/GenBank/DDBJ databases">
        <title>Microbacterium betulae sp. nov., isolated from birch wood.</title>
        <authorList>
            <person name="Pasciak M."/>
            <person name="Pawlik K.J."/>
            <person name="Martynowski D."/>
            <person name="Laczmanski L."/>
            <person name="Ciekot J."/>
            <person name="Szponar B."/>
            <person name="Wojcik-Fatla A."/>
            <person name="Mackiewicz B."/>
            <person name="Farian E."/>
            <person name="Cholewa G."/>
            <person name="Cholewa A."/>
            <person name="Dutkiewicz J."/>
        </authorList>
    </citation>
    <scope>NUCLEOTIDE SEQUENCE [LARGE SCALE GENOMIC DNA]</scope>
    <source>
        <strain evidence="6 7">AB</strain>
    </source>
</reference>
<dbReference type="InterPro" id="IPR036388">
    <property type="entry name" value="WH-like_DNA-bd_sf"/>
</dbReference>
<comment type="similarity">
    <text evidence="1">Belongs to the LysR transcriptional regulatory family.</text>
</comment>
<evidence type="ECO:0000259" key="5">
    <source>
        <dbReference type="PROSITE" id="PS50931"/>
    </source>
</evidence>
<dbReference type="KEGG" id="mbet:N8K70_01695"/>
<evidence type="ECO:0000256" key="1">
    <source>
        <dbReference type="ARBA" id="ARBA00009437"/>
    </source>
</evidence>
<dbReference type="SUPFAM" id="SSF53850">
    <property type="entry name" value="Periplasmic binding protein-like II"/>
    <property type="match status" value="1"/>
</dbReference>
<dbReference type="Gene3D" id="3.40.190.10">
    <property type="entry name" value="Periplasmic binding protein-like II"/>
    <property type="match status" value="2"/>
</dbReference>
<dbReference type="GO" id="GO:0032993">
    <property type="term" value="C:protein-DNA complex"/>
    <property type="evidence" value="ECO:0007669"/>
    <property type="project" value="TreeGrafter"/>
</dbReference>
<keyword evidence="4" id="KW-0804">Transcription</keyword>
<dbReference type="PROSITE" id="PS50931">
    <property type="entry name" value="HTH_LYSR"/>
    <property type="match status" value="1"/>
</dbReference>
<evidence type="ECO:0000256" key="2">
    <source>
        <dbReference type="ARBA" id="ARBA00023015"/>
    </source>
</evidence>
<gene>
    <name evidence="6" type="ORF">N8K70_01695</name>
</gene>
<dbReference type="Proteomes" id="UP001305498">
    <property type="component" value="Chromosome"/>
</dbReference>
<dbReference type="RefSeq" id="WP_317139886.1">
    <property type="nucleotide sequence ID" value="NZ_CP118157.1"/>
</dbReference>
<dbReference type="InterPro" id="IPR005119">
    <property type="entry name" value="LysR_subst-bd"/>
</dbReference>